<dbReference type="InterPro" id="IPR013955">
    <property type="entry name" value="Rep_factor-A_C"/>
</dbReference>
<evidence type="ECO:0000313" key="4">
    <source>
        <dbReference type="Proteomes" id="UP000238479"/>
    </source>
</evidence>
<dbReference type="PANTHER" id="PTHR47165:SF4">
    <property type="entry name" value="OS03G0429900 PROTEIN"/>
    <property type="match status" value="1"/>
</dbReference>
<feature type="compositionally biased region" description="Polar residues" evidence="1">
    <location>
        <begin position="105"/>
        <end position="119"/>
    </location>
</feature>
<reference evidence="3 4" key="1">
    <citation type="journal article" date="2018" name="Nat. Genet.">
        <title>The Rosa genome provides new insights in the design of modern roses.</title>
        <authorList>
            <person name="Bendahmane M."/>
        </authorList>
    </citation>
    <scope>NUCLEOTIDE SEQUENCE [LARGE SCALE GENOMIC DNA]</scope>
    <source>
        <strain evidence="4">cv. Old Blush</strain>
    </source>
</reference>
<evidence type="ECO:0000259" key="2">
    <source>
        <dbReference type="Pfam" id="PF08646"/>
    </source>
</evidence>
<name>A0A2P6RW16_ROSCH</name>
<dbReference type="EMBL" id="PDCK01000040">
    <property type="protein sequence ID" value="PRQ50609.1"/>
    <property type="molecule type" value="Genomic_DNA"/>
</dbReference>
<feature type="region of interest" description="Disordered" evidence="1">
    <location>
        <begin position="97"/>
        <end position="119"/>
    </location>
</feature>
<accession>A0A2P6RW16</accession>
<dbReference type="Gramene" id="PRQ50609">
    <property type="protein sequence ID" value="PRQ50609"/>
    <property type="gene ID" value="RchiOBHm_Chr2g0135141"/>
</dbReference>
<dbReference type="Pfam" id="PF08646">
    <property type="entry name" value="Rep_fac-A_C"/>
    <property type="match status" value="1"/>
</dbReference>
<comment type="caution">
    <text evidence="3">The sequence shown here is derived from an EMBL/GenBank/DDBJ whole genome shotgun (WGS) entry which is preliminary data.</text>
</comment>
<sequence length="119" mass="13718">MVYCSASICRFATHNGWWYRACPSCYKQLKEKENSNEFVCVQHGIQTALPCYRVYMTIEDADNQATVLLMGRQAEKFFGSSCQDLVNKRSYPTEKTLPEEVAKTIGQNQPFSNQSESRW</sequence>
<dbReference type="PANTHER" id="PTHR47165">
    <property type="entry name" value="OS03G0429900 PROTEIN"/>
    <property type="match status" value="1"/>
</dbReference>
<evidence type="ECO:0000313" key="3">
    <source>
        <dbReference type="EMBL" id="PRQ50609.1"/>
    </source>
</evidence>
<dbReference type="AlphaFoldDB" id="A0A2P6RW16"/>
<dbReference type="InterPro" id="IPR012340">
    <property type="entry name" value="NA-bd_OB-fold"/>
</dbReference>
<evidence type="ECO:0000256" key="1">
    <source>
        <dbReference type="SAM" id="MobiDB-lite"/>
    </source>
</evidence>
<proteinExistence type="predicted"/>
<gene>
    <name evidence="3" type="ORF">RchiOBHm_Chr2g0135141</name>
</gene>
<dbReference type="Gene3D" id="2.40.50.140">
    <property type="entry name" value="Nucleic acid-binding proteins"/>
    <property type="match status" value="1"/>
</dbReference>
<protein>
    <submittedName>
        <fullName evidence="3">Putative nucleic acid-binding protein</fullName>
    </submittedName>
</protein>
<feature type="domain" description="Replication factor A C-terminal" evidence="2">
    <location>
        <begin position="5"/>
        <end position="95"/>
    </location>
</feature>
<dbReference type="Proteomes" id="UP000238479">
    <property type="component" value="Chromosome 2"/>
</dbReference>
<organism evidence="3 4">
    <name type="scientific">Rosa chinensis</name>
    <name type="common">China rose</name>
    <dbReference type="NCBI Taxonomy" id="74649"/>
    <lineage>
        <taxon>Eukaryota</taxon>
        <taxon>Viridiplantae</taxon>
        <taxon>Streptophyta</taxon>
        <taxon>Embryophyta</taxon>
        <taxon>Tracheophyta</taxon>
        <taxon>Spermatophyta</taxon>
        <taxon>Magnoliopsida</taxon>
        <taxon>eudicotyledons</taxon>
        <taxon>Gunneridae</taxon>
        <taxon>Pentapetalae</taxon>
        <taxon>rosids</taxon>
        <taxon>fabids</taxon>
        <taxon>Rosales</taxon>
        <taxon>Rosaceae</taxon>
        <taxon>Rosoideae</taxon>
        <taxon>Rosoideae incertae sedis</taxon>
        <taxon>Rosa</taxon>
    </lineage>
</organism>
<keyword evidence="4" id="KW-1185">Reference proteome</keyword>
<dbReference type="SUPFAM" id="SSF50249">
    <property type="entry name" value="Nucleic acid-binding proteins"/>
    <property type="match status" value="1"/>
</dbReference>